<keyword evidence="2" id="KW-0560">Oxidoreductase</keyword>
<comment type="similarity">
    <text evidence="1">Belongs to the NAD(P)-dependent epimerase/dehydratase family.</text>
</comment>
<comment type="caution">
    <text evidence="5">The sequence shown here is derived from an EMBL/GenBank/DDBJ whole genome shotgun (WGS) entry which is preliminary data.</text>
</comment>
<protein>
    <submittedName>
        <fullName evidence="5">Epimerase</fullName>
    </submittedName>
</protein>
<reference evidence="5 6" key="2">
    <citation type="submission" date="2020-03" db="EMBL/GenBank/DDBJ databases">
        <authorList>
            <person name="Ichikawa N."/>
            <person name="Kimura A."/>
            <person name="Kitahashi Y."/>
            <person name="Uohara A."/>
        </authorList>
    </citation>
    <scope>NUCLEOTIDE SEQUENCE [LARGE SCALE GENOMIC DNA]</scope>
    <source>
        <strain evidence="5 6">NBRC 108639</strain>
    </source>
</reference>
<dbReference type="Proteomes" id="UP000482800">
    <property type="component" value="Unassembled WGS sequence"/>
</dbReference>
<keyword evidence="6" id="KW-1185">Reference proteome</keyword>
<accession>A0A6V8KCT6</accession>
<dbReference type="InterPro" id="IPR001509">
    <property type="entry name" value="Epimerase_deHydtase"/>
</dbReference>
<dbReference type="Gene3D" id="3.40.50.720">
    <property type="entry name" value="NAD(P)-binding Rossmann-like Domain"/>
    <property type="match status" value="1"/>
</dbReference>
<organism evidence="5 6">
    <name type="scientific">Phytohabitans houttuyneae</name>
    <dbReference type="NCBI Taxonomy" id="1076126"/>
    <lineage>
        <taxon>Bacteria</taxon>
        <taxon>Bacillati</taxon>
        <taxon>Actinomycetota</taxon>
        <taxon>Actinomycetes</taxon>
        <taxon>Micromonosporales</taxon>
        <taxon>Micromonosporaceae</taxon>
    </lineage>
</organism>
<evidence type="ECO:0000256" key="3">
    <source>
        <dbReference type="ARBA" id="ARBA00023027"/>
    </source>
</evidence>
<name>A0A6V8KCT6_9ACTN</name>
<proteinExistence type="inferred from homology"/>
<sequence length="278" mass="29435">MKVLVTGAAGMVGQAVVARLRADGHTVRAHDRTPPPGPADDIVAGDLRDASGLDRLLAGIDAVVHAAAIPAPVDDEVFDNNVGAAYHLLEAAGTLGVRRIVYVSSLSALGFAWSRRGAAPLRVPVAEDHPYVGDDPYGLSKQVGELVTATVSNRFGIPAVSLRFPFIGTGERLRHHLAHVQADLGGQRGSLWGWLETHDAADAVAAALTRPVEGHAIVHVAAPDTVALVPTAELLRRYYPEAVLTEPLDGFAVPISTRLSRELLDFVPAHTWRPTAAR</sequence>
<evidence type="ECO:0000313" key="6">
    <source>
        <dbReference type="Proteomes" id="UP000482800"/>
    </source>
</evidence>
<evidence type="ECO:0000256" key="1">
    <source>
        <dbReference type="ARBA" id="ARBA00007637"/>
    </source>
</evidence>
<dbReference type="PANTHER" id="PTHR43103:SF5">
    <property type="entry name" value="4-EPIMERASE, PUTATIVE (AFU_ORTHOLOGUE AFUA_7G00360)-RELATED"/>
    <property type="match status" value="1"/>
</dbReference>
<evidence type="ECO:0000259" key="4">
    <source>
        <dbReference type="Pfam" id="PF01370"/>
    </source>
</evidence>
<dbReference type="Pfam" id="PF01370">
    <property type="entry name" value="Epimerase"/>
    <property type="match status" value="1"/>
</dbReference>
<dbReference type="EMBL" id="BLPF01000002">
    <property type="protein sequence ID" value="GFJ81584.1"/>
    <property type="molecule type" value="Genomic_DNA"/>
</dbReference>
<dbReference type="GO" id="GO:0016491">
    <property type="term" value="F:oxidoreductase activity"/>
    <property type="evidence" value="ECO:0007669"/>
    <property type="project" value="UniProtKB-KW"/>
</dbReference>
<keyword evidence="3" id="KW-0520">NAD</keyword>
<feature type="domain" description="NAD-dependent epimerase/dehydratase" evidence="4">
    <location>
        <begin position="3"/>
        <end position="215"/>
    </location>
</feature>
<dbReference type="InterPro" id="IPR036291">
    <property type="entry name" value="NAD(P)-bd_dom_sf"/>
</dbReference>
<gene>
    <name evidence="5" type="ORF">Phou_057640</name>
</gene>
<reference evidence="5 6" key="1">
    <citation type="submission" date="2020-03" db="EMBL/GenBank/DDBJ databases">
        <title>Whole genome shotgun sequence of Phytohabitans houttuyneae NBRC 108639.</title>
        <authorList>
            <person name="Komaki H."/>
            <person name="Tamura T."/>
        </authorList>
    </citation>
    <scope>NUCLEOTIDE SEQUENCE [LARGE SCALE GENOMIC DNA]</scope>
    <source>
        <strain evidence="5 6">NBRC 108639</strain>
    </source>
</reference>
<dbReference type="PANTHER" id="PTHR43103">
    <property type="entry name" value="NUCLEOSIDE-DIPHOSPHATE-SUGAR EPIMERASE"/>
    <property type="match status" value="1"/>
</dbReference>
<dbReference type="SUPFAM" id="SSF51735">
    <property type="entry name" value="NAD(P)-binding Rossmann-fold domains"/>
    <property type="match status" value="1"/>
</dbReference>
<dbReference type="RefSeq" id="WP_173061008.1">
    <property type="nucleotide sequence ID" value="NZ_BAABGO010000031.1"/>
</dbReference>
<evidence type="ECO:0000313" key="5">
    <source>
        <dbReference type="EMBL" id="GFJ81584.1"/>
    </source>
</evidence>
<evidence type="ECO:0000256" key="2">
    <source>
        <dbReference type="ARBA" id="ARBA00023002"/>
    </source>
</evidence>
<dbReference type="AlphaFoldDB" id="A0A6V8KCT6"/>